<protein>
    <recommendedName>
        <fullName evidence="4">Ig-like domain-containing protein</fullName>
    </recommendedName>
</protein>
<keyword evidence="1" id="KW-1133">Transmembrane helix</keyword>
<gene>
    <name evidence="2" type="ORF">KV397_03930</name>
</gene>
<reference evidence="2 3" key="1">
    <citation type="submission" date="2021-06" db="EMBL/GenBank/DDBJ databases">
        <title>Genome-based taxonomic framework of Microbacterium strains isolated from marine environment, the description of four new species and reclassification of four preexisting species.</title>
        <authorList>
            <person name="Lee S.D."/>
            <person name="Kim S.-M."/>
            <person name="Byeon Y.-S."/>
            <person name="Yang H.L."/>
            <person name="Kim I.S."/>
        </authorList>
    </citation>
    <scope>NUCLEOTIDE SEQUENCE [LARGE SCALE GENOMIC DNA]</scope>
    <source>
        <strain evidence="2 3">KSW4-10</strain>
    </source>
</reference>
<evidence type="ECO:0000313" key="3">
    <source>
        <dbReference type="Proteomes" id="UP000830631"/>
    </source>
</evidence>
<keyword evidence="3" id="KW-1185">Reference proteome</keyword>
<organism evidence="2 3">
    <name type="scientific">Microbacterium aurugineum</name>
    <dbReference type="NCBI Taxonomy" id="2851642"/>
    <lineage>
        <taxon>Bacteria</taxon>
        <taxon>Bacillati</taxon>
        <taxon>Actinomycetota</taxon>
        <taxon>Actinomycetes</taxon>
        <taxon>Micrococcales</taxon>
        <taxon>Microbacteriaceae</taxon>
        <taxon>Microbacterium</taxon>
    </lineage>
</organism>
<keyword evidence="1" id="KW-0472">Membrane</keyword>
<dbReference type="Proteomes" id="UP000830631">
    <property type="component" value="Chromosome"/>
</dbReference>
<keyword evidence="1" id="KW-0812">Transmembrane</keyword>
<evidence type="ECO:0008006" key="4">
    <source>
        <dbReference type="Google" id="ProtNLM"/>
    </source>
</evidence>
<proteinExistence type="predicted"/>
<feature type="transmembrane region" description="Helical" evidence="1">
    <location>
        <begin position="53"/>
        <end position="73"/>
    </location>
</feature>
<name>A0ABY4IZT1_9MICO</name>
<evidence type="ECO:0000313" key="2">
    <source>
        <dbReference type="EMBL" id="UPL16973.1"/>
    </source>
</evidence>
<dbReference type="EMBL" id="CP078078">
    <property type="protein sequence ID" value="UPL16973.1"/>
    <property type="molecule type" value="Genomic_DNA"/>
</dbReference>
<evidence type="ECO:0000256" key="1">
    <source>
        <dbReference type="SAM" id="Phobius"/>
    </source>
</evidence>
<dbReference type="RefSeq" id="WP_261812206.1">
    <property type="nucleotide sequence ID" value="NZ_CP078078.1"/>
</dbReference>
<sequence length="164" mass="16786">MRGGRRRILAGAVGVAILVGIASFPPVESTEARFTDSEYGAGAFTAATLPTPVVASCTVTSFLGTFTGFTITWTSPAVKLRQRFSINGVIVDNANVTQTGTGPYTYSSTISSGLLNTLLGSLLGSTNTVKVETIYPGTSWVSPAATRSLSVGGLLGLGGNNTCT</sequence>
<accession>A0ABY4IZT1</accession>